<keyword evidence="1" id="KW-0282">Flagellum</keyword>
<keyword evidence="2" id="KW-1185">Reference proteome</keyword>
<organism evidence="1 2">
    <name type="scientific">Nocardioides panacis</name>
    <dbReference type="NCBI Taxonomy" id="2849501"/>
    <lineage>
        <taxon>Bacteria</taxon>
        <taxon>Bacillati</taxon>
        <taxon>Actinomycetota</taxon>
        <taxon>Actinomycetes</taxon>
        <taxon>Propionibacteriales</taxon>
        <taxon>Nocardioidaceae</taxon>
        <taxon>Nocardioides</taxon>
    </lineage>
</organism>
<protein>
    <submittedName>
        <fullName evidence="1">Flagellar protein FlgN</fullName>
    </submittedName>
</protein>
<gene>
    <name evidence="1" type="ORF">KRR39_00975</name>
</gene>
<name>A0A975Y0I2_9ACTN</name>
<dbReference type="RefSeq" id="WP_216939970.1">
    <property type="nucleotide sequence ID" value="NZ_CP077062.1"/>
</dbReference>
<reference evidence="1" key="1">
    <citation type="submission" date="2021-06" db="EMBL/GenBank/DDBJ databases">
        <title>Complete genome sequence of Nocardioides sp. G188.</title>
        <authorList>
            <person name="Im W.-T."/>
        </authorList>
    </citation>
    <scope>NUCLEOTIDE SEQUENCE</scope>
    <source>
        <strain evidence="1">G188</strain>
    </source>
</reference>
<evidence type="ECO:0000313" key="1">
    <source>
        <dbReference type="EMBL" id="QWZ08480.1"/>
    </source>
</evidence>
<dbReference type="EMBL" id="CP077062">
    <property type="protein sequence ID" value="QWZ08480.1"/>
    <property type="molecule type" value="Genomic_DNA"/>
</dbReference>
<dbReference type="Pfam" id="PF05130">
    <property type="entry name" value="FlgN"/>
    <property type="match status" value="1"/>
</dbReference>
<dbReference type="AlphaFoldDB" id="A0A975Y0I2"/>
<proteinExistence type="predicted"/>
<dbReference type="GO" id="GO:0044780">
    <property type="term" value="P:bacterial-type flagellum assembly"/>
    <property type="evidence" value="ECO:0007669"/>
    <property type="project" value="InterPro"/>
</dbReference>
<sequence length="159" mass="17637">MSTEDLSSILWRERDLLELLLFKLEVEQLVLTSGRTHWLAVAAREVETVLHEIRDAELIRAIAVDTVAAELGLEPNASLRDIAGASEEPWRAIWLDHREAFTTVATQISEMSQSNRVLLTAGYQAAQATLLSLTEKSPTYGADGSMGSDRRTSIVDWSL</sequence>
<accession>A0A975Y0I2</accession>
<dbReference type="Proteomes" id="UP000683575">
    <property type="component" value="Chromosome"/>
</dbReference>
<dbReference type="KEGG" id="nps:KRR39_00975"/>
<keyword evidence="1" id="KW-0969">Cilium</keyword>
<evidence type="ECO:0000313" key="2">
    <source>
        <dbReference type="Proteomes" id="UP000683575"/>
    </source>
</evidence>
<keyword evidence="1" id="KW-0966">Cell projection</keyword>
<dbReference type="InterPro" id="IPR007809">
    <property type="entry name" value="FlgN-like"/>
</dbReference>